<dbReference type="AlphaFoldDB" id="A0A3B0YWZ9"/>
<keyword evidence="4" id="KW-0326">Glycosidase</keyword>
<dbReference type="Gene3D" id="1.10.530.10">
    <property type="match status" value="1"/>
</dbReference>
<dbReference type="InterPro" id="IPR023346">
    <property type="entry name" value="Lysozyme-like_dom_sf"/>
</dbReference>
<dbReference type="InterPro" id="IPR008258">
    <property type="entry name" value="Transglycosylase_SLT_dom_1"/>
</dbReference>
<dbReference type="PANTHER" id="PTHR37423">
    <property type="entry name" value="SOLUBLE LYTIC MUREIN TRANSGLYCOSYLASE-RELATED"/>
    <property type="match status" value="1"/>
</dbReference>
<dbReference type="SUPFAM" id="SSF48435">
    <property type="entry name" value="Bacterial muramidases"/>
    <property type="match status" value="1"/>
</dbReference>
<keyword evidence="1" id="KW-0732">Signal</keyword>
<evidence type="ECO:0000256" key="1">
    <source>
        <dbReference type="ARBA" id="ARBA00022729"/>
    </source>
</evidence>
<dbReference type="InterPro" id="IPR008939">
    <property type="entry name" value="Lytic_TGlycosylase_superhlx_U"/>
</dbReference>
<dbReference type="InterPro" id="IPR037061">
    <property type="entry name" value="Lytic_TGlycoase_superhlx_L_sf"/>
</dbReference>
<dbReference type="CDD" id="cd13401">
    <property type="entry name" value="Slt70-like"/>
    <property type="match status" value="1"/>
</dbReference>
<dbReference type="SUPFAM" id="SSF53955">
    <property type="entry name" value="Lysozyme-like"/>
    <property type="match status" value="1"/>
</dbReference>
<accession>A0A3B0YWZ9</accession>
<dbReference type="GO" id="GO:0004553">
    <property type="term" value="F:hydrolase activity, hydrolyzing O-glycosyl compounds"/>
    <property type="evidence" value="ECO:0007669"/>
    <property type="project" value="InterPro"/>
</dbReference>
<dbReference type="PANTHER" id="PTHR37423:SF5">
    <property type="entry name" value="SOLUBLE LYTIC MUREIN TRANSGLYCOSYLASE"/>
    <property type="match status" value="1"/>
</dbReference>
<dbReference type="GO" id="GO:0042597">
    <property type="term" value="C:periplasmic space"/>
    <property type="evidence" value="ECO:0007669"/>
    <property type="project" value="InterPro"/>
</dbReference>
<dbReference type="Pfam" id="PF01464">
    <property type="entry name" value="SLT"/>
    <property type="match status" value="1"/>
</dbReference>
<dbReference type="Gene3D" id="1.25.20.10">
    <property type="entry name" value="Bacterial muramidases"/>
    <property type="match status" value="1"/>
</dbReference>
<keyword evidence="4" id="KW-0378">Hydrolase</keyword>
<dbReference type="InterPro" id="IPR012289">
    <property type="entry name" value="Lytic_TGlycosylase_superhlx_L"/>
</dbReference>
<proteinExistence type="predicted"/>
<evidence type="ECO:0000259" key="2">
    <source>
        <dbReference type="Pfam" id="PF01464"/>
    </source>
</evidence>
<organism evidence="4">
    <name type="scientific">hydrothermal vent metagenome</name>
    <dbReference type="NCBI Taxonomy" id="652676"/>
    <lineage>
        <taxon>unclassified sequences</taxon>
        <taxon>metagenomes</taxon>
        <taxon>ecological metagenomes</taxon>
    </lineage>
</organism>
<feature type="domain" description="Lytic transglycosylase superhelical linker" evidence="3">
    <location>
        <begin position="403"/>
        <end position="469"/>
    </location>
</feature>
<reference evidence="4" key="1">
    <citation type="submission" date="2018-06" db="EMBL/GenBank/DDBJ databases">
        <authorList>
            <person name="Zhirakovskaya E."/>
        </authorList>
    </citation>
    <scope>NUCLEOTIDE SEQUENCE</scope>
</reference>
<evidence type="ECO:0000313" key="4">
    <source>
        <dbReference type="EMBL" id="VAW80453.1"/>
    </source>
</evidence>
<name>A0A3B0YWZ9_9ZZZZ</name>
<dbReference type="Pfam" id="PF14718">
    <property type="entry name" value="SLT_L"/>
    <property type="match status" value="1"/>
</dbReference>
<feature type="domain" description="Transglycosylase SLT" evidence="2">
    <location>
        <begin position="481"/>
        <end position="591"/>
    </location>
</feature>
<dbReference type="Gene3D" id="1.10.1240.20">
    <property type="entry name" value="Lytic transglycosylase, superhelical linker domain"/>
    <property type="match status" value="1"/>
</dbReference>
<evidence type="ECO:0000259" key="3">
    <source>
        <dbReference type="Pfam" id="PF14718"/>
    </source>
</evidence>
<protein>
    <submittedName>
        <fullName evidence="4">Soluble lytic murein transglycosylase</fullName>
        <ecNumber evidence="4">3.2.1.-</ecNumber>
    </submittedName>
</protein>
<sequence>MKSRFIQACLILLILLPAQQSAADSLDRQRDDFLRAETALRSGDTKTFKQLKQKLAAYPLYGYLDYWALKRRLKQATPTEVRTFFQRYNDQPIATRLRISWLKQLARRGDWKNYLAFYWPQTSVSLQCYEIRARLELGQDREAALDDALKLWLVGHSQPDACNPVFRQLSASSHLTSADIWQRVRLAFANQKSSLAAYLARKLSAEDRKWVNRWYRAHRRPTAAITSQWAKQDTPLVREILTHAIQRLARHKPVQAYKHWQILRSSHKFSATQHADVLQRIALAAALDNEPEAARWLREVPDAAVDRDLRQWRVRNALIRQDAGDVKHWIEQLPSDERSEPEWRYWYAWAQERLGSKGDAFTGYARLSTQRDYYGFLAADKLGRRYQMNDSRLKFDKRQLNVLAQQPGIQRAQELYLAGKRLNARREWFHTTAGLNTEQLKQAAVLAHRWGWHDRAIITVAQARYWDDLALRFPLPHRESIFATASQYNLDPALIYGVIRQESAFMEDAHSTVGALGLMQLMPATGRQTARSLNIRYGGNRALLKSDQNIRLGSAYLNHLMTRYNGSPVLAAAAYNAGPHRVSRWLPANRSLPAPLWMESIPFRETRHYVKQVLAYATIFDWRLAQPLTRLSQRLPDVQERY</sequence>
<dbReference type="EC" id="3.2.1.-" evidence="4"/>
<gene>
    <name evidence="4" type="ORF">MNBD_GAMMA14-328</name>
</gene>
<dbReference type="EMBL" id="UOFM01000358">
    <property type="protein sequence ID" value="VAW80453.1"/>
    <property type="molecule type" value="Genomic_DNA"/>
</dbReference>